<dbReference type="Proteomes" id="UP000093510">
    <property type="component" value="Unassembled WGS sequence"/>
</dbReference>
<keyword evidence="2" id="KW-1185">Reference proteome</keyword>
<gene>
    <name evidence="1" type="ORF">LPBF_03130</name>
</gene>
<comment type="caution">
    <text evidence="1">The sequence shown here is derived from an EMBL/GenBank/DDBJ whole genome shotgun (WGS) entry which is preliminary data.</text>
</comment>
<evidence type="ECO:0000313" key="2">
    <source>
        <dbReference type="Proteomes" id="UP000093510"/>
    </source>
</evidence>
<name>A0A1B9E7M6_9FLAO</name>
<dbReference type="EMBL" id="LVEP01000013">
    <property type="protein sequence ID" value="OCB77954.1"/>
    <property type="molecule type" value="Genomic_DNA"/>
</dbReference>
<organism evidence="1 2">
    <name type="scientific">Flavobacterium crassostreae</name>
    <dbReference type="NCBI Taxonomy" id="1763534"/>
    <lineage>
        <taxon>Bacteria</taxon>
        <taxon>Pseudomonadati</taxon>
        <taxon>Bacteroidota</taxon>
        <taxon>Flavobacteriia</taxon>
        <taxon>Flavobacteriales</taxon>
        <taxon>Flavobacteriaceae</taxon>
        <taxon>Flavobacterium</taxon>
    </lineage>
</organism>
<dbReference type="STRING" id="1763534.GCA_001831475_02651"/>
<reference evidence="1 2" key="1">
    <citation type="submission" date="2016-03" db="EMBL/GenBank/DDBJ databases">
        <authorList>
            <person name="Ploux O."/>
        </authorList>
    </citation>
    <scope>NUCLEOTIDE SEQUENCE [LARGE SCALE GENOMIC DNA]</scope>
    <source>
        <strain evidence="1 2">LPB0076</strain>
    </source>
</reference>
<dbReference type="AlphaFoldDB" id="A0A1B9E7M6"/>
<protein>
    <submittedName>
        <fullName evidence="1">Uncharacterized protein</fullName>
    </submittedName>
</protein>
<proteinExistence type="predicted"/>
<accession>A0A1B9E7M6</accession>
<sequence length="299" mass="33110">MVIYIINLKIKIMPILVESNNATNTARNTGANRQVLEGPVVKYAIATTEQEFATTTAAKALESWKTDVLLKKIIPFYDLEELAVADTADSYYEGNTKYKTANGKKIRTFNMMIGLPSHNAVASYDGKKMRLYEFTDKQEIKAISNDGVKVKGQMVTIEVGKRVDAMKDKPPYTPVTLTYEDYREFENDGHILRPDWSPTVEVKGIIDAIIELVSQSATSVKFKVLENDTKDPITSLKNDDISYTTTDGAAITHSFIVADANGVYELTGTDFPTKGILNGTGVLAKVEDSYEIIAEAIMH</sequence>
<evidence type="ECO:0000313" key="1">
    <source>
        <dbReference type="EMBL" id="OCB77954.1"/>
    </source>
</evidence>